<evidence type="ECO:0000256" key="6">
    <source>
        <dbReference type="ARBA" id="ARBA00023049"/>
    </source>
</evidence>
<dbReference type="InterPro" id="IPR024079">
    <property type="entry name" value="MetalloPept_cat_dom_sf"/>
</dbReference>
<dbReference type="SUPFAM" id="SSF55486">
    <property type="entry name" value="Metalloproteases ('zincins'), catalytic domain"/>
    <property type="match status" value="1"/>
</dbReference>
<keyword evidence="5" id="KW-0862">Zinc</keyword>
<dbReference type="Pfam" id="PF01431">
    <property type="entry name" value="Peptidase_M13"/>
    <property type="match status" value="1"/>
</dbReference>
<dbReference type="InterPro" id="IPR042089">
    <property type="entry name" value="Peptidase_M13_dom_2"/>
</dbReference>
<dbReference type="Proteomes" id="UP001642483">
    <property type="component" value="Unassembled WGS sequence"/>
</dbReference>
<evidence type="ECO:0000259" key="8">
    <source>
        <dbReference type="Pfam" id="PF01431"/>
    </source>
</evidence>
<dbReference type="InterPro" id="IPR008753">
    <property type="entry name" value="Peptidase_M13_N"/>
</dbReference>
<feature type="domain" description="Peptidase M13 N-terminal" evidence="9">
    <location>
        <begin position="355"/>
        <end position="732"/>
    </location>
</feature>
<dbReference type="Gene3D" id="3.40.390.10">
    <property type="entry name" value="Collagenase (Catalytic Domain)"/>
    <property type="match status" value="1"/>
</dbReference>
<dbReference type="PANTHER" id="PTHR11733:SF133">
    <property type="entry name" value="PHOSPHATE-REGULATING NEUTRAL ENDOPEPTIDASE PHEX"/>
    <property type="match status" value="1"/>
</dbReference>
<dbReference type="PROSITE" id="PS51885">
    <property type="entry name" value="NEPRILYSIN"/>
    <property type="match status" value="1"/>
</dbReference>
<evidence type="ECO:0000256" key="3">
    <source>
        <dbReference type="ARBA" id="ARBA00022723"/>
    </source>
</evidence>
<comment type="cofactor">
    <cofactor evidence="1">
        <name>Zn(2+)</name>
        <dbReference type="ChEBI" id="CHEBI:29105"/>
    </cofactor>
</comment>
<feature type="domain" description="Peptidase M13 C-terminal" evidence="8">
    <location>
        <begin position="795"/>
        <end position="1002"/>
    </location>
</feature>
<evidence type="ECO:0000256" key="5">
    <source>
        <dbReference type="ARBA" id="ARBA00022833"/>
    </source>
</evidence>
<dbReference type="PRINTS" id="PR00786">
    <property type="entry name" value="NEPRILYSIN"/>
</dbReference>
<dbReference type="EMBL" id="CAWYQH010000001">
    <property type="protein sequence ID" value="CAK8671138.1"/>
    <property type="molecule type" value="Genomic_DNA"/>
</dbReference>
<comment type="caution">
    <text evidence="10">The sequence shown here is derived from an EMBL/GenBank/DDBJ whole genome shotgun (WGS) entry which is preliminary data.</text>
</comment>
<keyword evidence="4" id="KW-0378">Hydrolase</keyword>
<evidence type="ECO:0000256" key="7">
    <source>
        <dbReference type="SAM" id="MobiDB-lite"/>
    </source>
</evidence>
<protein>
    <submittedName>
        <fullName evidence="10">Uncharacterized protein</fullName>
    </submittedName>
</protein>
<reference evidence="10 11" key="1">
    <citation type="submission" date="2024-02" db="EMBL/GenBank/DDBJ databases">
        <authorList>
            <person name="Daric V."/>
            <person name="Darras S."/>
        </authorList>
    </citation>
    <scope>NUCLEOTIDE SEQUENCE [LARGE SCALE GENOMIC DNA]</scope>
</reference>
<dbReference type="Gene3D" id="1.10.1380.10">
    <property type="entry name" value="Neutral endopeptidase , domain2"/>
    <property type="match status" value="1"/>
</dbReference>
<gene>
    <name evidence="10" type="ORF">CVLEPA_LOCUS157</name>
</gene>
<evidence type="ECO:0000256" key="4">
    <source>
        <dbReference type="ARBA" id="ARBA00022801"/>
    </source>
</evidence>
<dbReference type="InterPro" id="IPR018497">
    <property type="entry name" value="Peptidase_M13_C"/>
</dbReference>
<keyword evidence="2" id="KW-0645">Protease</keyword>
<keyword evidence="6" id="KW-0482">Metalloprotease</keyword>
<evidence type="ECO:0000313" key="10">
    <source>
        <dbReference type="EMBL" id="CAK8671138.1"/>
    </source>
</evidence>
<feature type="compositionally biased region" description="Acidic residues" evidence="7">
    <location>
        <begin position="152"/>
        <end position="164"/>
    </location>
</feature>
<sequence>MIENCFNAVHQRMGKETCCKGNPISSKNPVSDGHRTKEGPLNSPTLYSKNAHICKMETSLESCRGLCLTSQPFKVLGISAVSLEMFGSRPILFLLIAFLLTQRSNADVESEQDADSEFDDVLLEAENEMKELDSIPDWSLPILHELSSESSTGDEDENQEIASEDQEKMRKHRLEEELRDLLSKLLNKDQSLPDAKIENVEGIPPDADDHHEVEKRSLNRGSIRWLIWDILKGSKKRKAVHTATGKFPRKCSKFHKPLGNSTVTSCGSATTPLGPIEWCHVTCREGYMWKGSSPQFDLCGAATKHRWSYQLRGLKRPEERCLSGSTNQTIDVCLTPECLATAAYYMNRIDFSVNPCNDFYKFACGRWMSETSIPPADGKYSTYTIIRDRVHRELSQLLMEPINATECEAVAKAKTAYRACLNEELIERLDSQPLLDMLRGDMAWPILDEFSDPDDFNFESTVASLRGKLSNKVVLDAKMGKHKGKRYLMTLKGTMSIPFKFYIDSRYDDRLRAYYDLMYDVAIMLGADPQVARNDVINVRRLEHKLATHKYNDNDVIVEKSIAEMNRDIPGIDWLDLFKRMITSHPVNSSTQILVWDEEYLTHLSNLVQNTDRRTLQNYLVWTNVKRRIQSLSSRFQQRYLEFEETLFGKRALTSRRERCAMDTMYLMKGPTGKLYIERYFSEAKKKVAEELFDFIRKGFLHLLDNEVTWMDNKTKAYARLKALGVKRDIGYNPRIYKNATYLDQHYKNVVIDPNDYFNNVISLLTNQAQNEFRLMGELYNPQVEPFNIRPTMVNALNNLEHNVMMLPAGEMQYPFYWGNKFPAMFQFGAIGTILGHELTHSFDNNGRKRGIDGELLSWWTPNSLDRFKERVKCMEEQYDRYYFEPAGENLNGKKDLAENIADNGGIRESYAGYHLWLKAHNKTSERLEPATGFTNDQLFFIGFATARCALYKPEAAIHDLAANVHSPGRFRVIGSLQNFDKFSKAFDCPVGSFMNPRHKCVIW</sequence>
<keyword evidence="11" id="KW-1185">Reference proteome</keyword>
<accession>A0ABP0EUU4</accession>
<dbReference type="PANTHER" id="PTHR11733">
    <property type="entry name" value="ZINC METALLOPROTEASE FAMILY M13 NEPRILYSIN-RELATED"/>
    <property type="match status" value="1"/>
</dbReference>
<proteinExistence type="predicted"/>
<evidence type="ECO:0000256" key="1">
    <source>
        <dbReference type="ARBA" id="ARBA00001947"/>
    </source>
</evidence>
<evidence type="ECO:0000259" key="9">
    <source>
        <dbReference type="Pfam" id="PF05649"/>
    </source>
</evidence>
<evidence type="ECO:0000313" key="11">
    <source>
        <dbReference type="Proteomes" id="UP001642483"/>
    </source>
</evidence>
<keyword evidence="3" id="KW-0479">Metal-binding</keyword>
<evidence type="ECO:0000256" key="2">
    <source>
        <dbReference type="ARBA" id="ARBA00022670"/>
    </source>
</evidence>
<dbReference type="CDD" id="cd08662">
    <property type="entry name" value="M13"/>
    <property type="match status" value="1"/>
</dbReference>
<name>A0ABP0EUU4_CLALP</name>
<dbReference type="Pfam" id="PF05649">
    <property type="entry name" value="Peptidase_M13_N"/>
    <property type="match status" value="1"/>
</dbReference>
<dbReference type="InterPro" id="IPR000718">
    <property type="entry name" value="Peptidase_M13"/>
</dbReference>
<feature type="region of interest" description="Disordered" evidence="7">
    <location>
        <begin position="147"/>
        <end position="172"/>
    </location>
</feature>
<organism evidence="10 11">
    <name type="scientific">Clavelina lepadiformis</name>
    <name type="common">Light-bulb sea squirt</name>
    <name type="synonym">Ascidia lepadiformis</name>
    <dbReference type="NCBI Taxonomy" id="159417"/>
    <lineage>
        <taxon>Eukaryota</taxon>
        <taxon>Metazoa</taxon>
        <taxon>Chordata</taxon>
        <taxon>Tunicata</taxon>
        <taxon>Ascidiacea</taxon>
        <taxon>Aplousobranchia</taxon>
        <taxon>Clavelinidae</taxon>
        <taxon>Clavelina</taxon>
    </lineage>
</organism>